<dbReference type="GO" id="GO:0005737">
    <property type="term" value="C:cytoplasm"/>
    <property type="evidence" value="ECO:0007669"/>
    <property type="project" value="TreeGrafter"/>
</dbReference>
<dbReference type="InterPro" id="IPR000917">
    <property type="entry name" value="Sulfatase_N"/>
</dbReference>
<evidence type="ECO:0000256" key="3">
    <source>
        <dbReference type="ARBA" id="ARBA00022801"/>
    </source>
</evidence>
<accession>A0A2Z2NW19</accession>
<dbReference type="Gene3D" id="3.40.720.10">
    <property type="entry name" value="Alkaline Phosphatase, subunit A"/>
    <property type="match status" value="1"/>
</dbReference>
<dbReference type="GO" id="GO:0004065">
    <property type="term" value="F:arylsulfatase activity"/>
    <property type="evidence" value="ECO:0007669"/>
    <property type="project" value="UniProtKB-EC"/>
</dbReference>
<evidence type="ECO:0000313" key="5">
    <source>
        <dbReference type="EMBL" id="ASJ75652.1"/>
    </source>
</evidence>
<comment type="similarity">
    <text evidence="1">Belongs to the sulfatase family.</text>
</comment>
<evidence type="ECO:0000313" key="6">
    <source>
        <dbReference type="Proteomes" id="UP000250079"/>
    </source>
</evidence>
<protein>
    <submittedName>
        <fullName evidence="5">Arylsulfatase</fullName>
        <ecNumber evidence="5">3.1.6.1</ecNumber>
    </submittedName>
</protein>
<proteinExistence type="inferred from homology"/>
<gene>
    <name evidence="5" type="ORF">IMCC3135_28000</name>
</gene>
<dbReference type="EMBL" id="CP018632">
    <property type="protein sequence ID" value="ASJ75652.1"/>
    <property type="molecule type" value="Genomic_DNA"/>
</dbReference>
<evidence type="ECO:0000256" key="1">
    <source>
        <dbReference type="ARBA" id="ARBA00008779"/>
    </source>
</evidence>
<dbReference type="PANTHER" id="PTHR45953:SF1">
    <property type="entry name" value="IDURONATE 2-SULFATASE"/>
    <property type="match status" value="1"/>
</dbReference>
<dbReference type="Proteomes" id="UP000250079">
    <property type="component" value="Chromosome"/>
</dbReference>
<dbReference type="Pfam" id="PF00884">
    <property type="entry name" value="Sulfatase"/>
    <property type="match status" value="1"/>
</dbReference>
<name>A0A2Z2NW19_9GAMM</name>
<dbReference type="PANTHER" id="PTHR45953">
    <property type="entry name" value="IDURONATE 2-SULFATASE"/>
    <property type="match status" value="1"/>
</dbReference>
<sequence>MSDKTNILLISTDQQHFNALGAVNSDIKTPNLDRLCREGTRFNRAYCPSPVCTPSRASMITGLYPSHHGAWTIGVKLDENVDTIGSKLSAAGYQTGLIGKAHFQPLASRPGSESLEAQPTLRDLDFWRNFHGPWYGFDHIELSRNHADESHVGQHYAIWLEEQGLMNWRDYFQPLPGESAKHAPDTGTGLPYWAREQRHWELPENLHYTRWTAERSLAFIDKHAAAEKPFFLWSSFHDPHPPYVVPEPWASMYKPEDMNPGQLVPGEHDRNGPHFAKTQETNPDFGQWHTPFEAHGCGSHLYSMDALRKDMAIYYGMMSFVDQQVGRILDRLDELGIADNTLLVFTTDHGHFLGQHGLVAKGPFHYEDMLRIPMIVRWPGKVPEGKVSEAIQSLVDLTPSFMDAAELGAPDDLQGISQIPVWTGEKSEVRDFALCENRHNPHMPHLVTYIGKRYKITVYKEGEFGELFDLETDPDELQNLWDLPSAANIKKALLQDFVQGLLKSEPMSMPRIAHA</sequence>
<dbReference type="InterPro" id="IPR024607">
    <property type="entry name" value="Sulfatase_CS"/>
</dbReference>
<reference evidence="5 6" key="1">
    <citation type="submission" date="2016-12" db="EMBL/GenBank/DDBJ databases">
        <authorList>
            <person name="Song W.-J."/>
            <person name="Kurnit D.M."/>
        </authorList>
    </citation>
    <scope>NUCLEOTIDE SEQUENCE [LARGE SCALE GENOMIC DNA]</scope>
    <source>
        <strain evidence="5 6">IMCC3135</strain>
    </source>
</reference>
<dbReference type="PROSITE" id="PS00523">
    <property type="entry name" value="SULFATASE_1"/>
    <property type="match status" value="1"/>
</dbReference>
<dbReference type="SUPFAM" id="SSF53649">
    <property type="entry name" value="Alkaline phosphatase-like"/>
    <property type="match status" value="1"/>
</dbReference>
<dbReference type="KEGG" id="gai:IMCC3135_28000"/>
<dbReference type="GO" id="GO:0046872">
    <property type="term" value="F:metal ion binding"/>
    <property type="evidence" value="ECO:0007669"/>
    <property type="project" value="UniProtKB-KW"/>
</dbReference>
<dbReference type="EC" id="3.1.6.1" evidence="5"/>
<organism evidence="5 6">
    <name type="scientific">Granulosicoccus antarcticus IMCC3135</name>
    <dbReference type="NCBI Taxonomy" id="1192854"/>
    <lineage>
        <taxon>Bacteria</taxon>
        <taxon>Pseudomonadati</taxon>
        <taxon>Pseudomonadota</taxon>
        <taxon>Gammaproteobacteria</taxon>
        <taxon>Chromatiales</taxon>
        <taxon>Granulosicoccaceae</taxon>
        <taxon>Granulosicoccus</taxon>
    </lineage>
</organism>
<keyword evidence="6" id="KW-1185">Reference proteome</keyword>
<dbReference type="OrthoDB" id="9766107at2"/>
<keyword evidence="3 5" id="KW-0378">Hydrolase</keyword>
<feature type="domain" description="Sulfatase N-terminal" evidence="4">
    <location>
        <begin position="6"/>
        <end position="405"/>
    </location>
</feature>
<keyword evidence="2" id="KW-0479">Metal-binding</keyword>
<evidence type="ECO:0000259" key="4">
    <source>
        <dbReference type="Pfam" id="PF00884"/>
    </source>
</evidence>
<dbReference type="AlphaFoldDB" id="A0A2Z2NW19"/>
<evidence type="ECO:0000256" key="2">
    <source>
        <dbReference type="ARBA" id="ARBA00022723"/>
    </source>
</evidence>
<dbReference type="RefSeq" id="WP_088920544.1">
    <property type="nucleotide sequence ID" value="NZ_CP018632.1"/>
</dbReference>
<dbReference type="InterPro" id="IPR017850">
    <property type="entry name" value="Alkaline_phosphatase_core_sf"/>
</dbReference>